<dbReference type="AlphaFoldDB" id="A0A0S2KCP2"/>
<dbReference type="EMBL" id="CP013189">
    <property type="protein sequence ID" value="ALO46009.1"/>
    <property type="molecule type" value="Genomic_DNA"/>
</dbReference>
<evidence type="ECO:0000256" key="7">
    <source>
        <dbReference type="ARBA" id="ARBA00023065"/>
    </source>
</evidence>
<evidence type="ECO:0000256" key="4">
    <source>
        <dbReference type="ARBA" id="ARBA00022475"/>
    </source>
</evidence>
<feature type="transmembrane region" description="Helical" evidence="10">
    <location>
        <begin position="68"/>
        <end position="88"/>
    </location>
</feature>
<evidence type="ECO:0000256" key="8">
    <source>
        <dbReference type="ARBA" id="ARBA00023136"/>
    </source>
</evidence>
<evidence type="ECO:0000256" key="1">
    <source>
        <dbReference type="ARBA" id="ARBA00004429"/>
    </source>
</evidence>
<feature type="transmembrane region" description="Helical" evidence="10">
    <location>
        <begin position="94"/>
        <end position="114"/>
    </location>
</feature>
<dbReference type="CDD" id="cd13139">
    <property type="entry name" value="MATE_like_14"/>
    <property type="match status" value="1"/>
</dbReference>
<keyword evidence="6 10" id="KW-1133">Transmembrane helix</keyword>
<evidence type="ECO:0000313" key="12">
    <source>
        <dbReference type="Proteomes" id="UP000065641"/>
    </source>
</evidence>
<dbReference type="GO" id="GO:0015297">
    <property type="term" value="F:antiporter activity"/>
    <property type="evidence" value="ECO:0007669"/>
    <property type="project" value="UniProtKB-KW"/>
</dbReference>
<dbReference type="KEGG" id="pspi:PS2015_1352"/>
<feature type="transmembrane region" description="Helical" evidence="10">
    <location>
        <begin position="204"/>
        <end position="224"/>
    </location>
</feature>
<dbReference type="GO" id="GO:0042910">
    <property type="term" value="F:xenobiotic transmembrane transporter activity"/>
    <property type="evidence" value="ECO:0007669"/>
    <property type="project" value="InterPro"/>
</dbReference>
<organism evidence="11 12">
    <name type="scientific">Pseudohongiella spirulinae</name>
    <dbReference type="NCBI Taxonomy" id="1249552"/>
    <lineage>
        <taxon>Bacteria</taxon>
        <taxon>Pseudomonadati</taxon>
        <taxon>Pseudomonadota</taxon>
        <taxon>Gammaproteobacteria</taxon>
        <taxon>Pseudomonadales</taxon>
        <taxon>Pseudohongiellaceae</taxon>
        <taxon>Pseudohongiella</taxon>
    </lineage>
</organism>
<dbReference type="InterPro" id="IPR048279">
    <property type="entry name" value="MdtK-like"/>
</dbReference>
<reference evidence="11 12" key="1">
    <citation type="submission" date="2015-11" db="EMBL/GenBank/DDBJ databases">
        <authorList>
            <person name="Zhang Y."/>
            <person name="Guo Z."/>
        </authorList>
    </citation>
    <scope>NUCLEOTIDE SEQUENCE [LARGE SCALE GENOMIC DNA]</scope>
    <source>
        <strain evidence="11 12">KCTC 32221</strain>
    </source>
</reference>
<dbReference type="PIRSF" id="PIRSF006603">
    <property type="entry name" value="DinF"/>
    <property type="match status" value="1"/>
</dbReference>
<keyword evidence="12" id="KW-1185">Reference proteome</keyword>
<gene>
    <name evidence="11" type="ORF">PS2015_1352</name>
</gene>
<sequence length="485" mass="51988">MQNSEYTALPAITSQQDAIMFAKIKTSLQLFRQALVGSATINYTQGSIGRATFLLSVPMILEMAMESVFAIVDIFFVAGLGAEAVATVGLTEAVISLLYAVAIGLSMAATALVARRIGEQNPAAAAIAAGQALWLGLIVSLLVGVAGFLFAERILLLMGASQSVVDTGAGYTRIMFSGAFTIVFLFLNNAIFRGAGDASIAMRALIIANGINIVLDPCLIYGWGPFPEMGITGAAVATNIGRGAGIAYQVYYLCANNRRIQLKLKDLVLRLATVWQLCRISVGGIAQYLIATASWVFLMRLVSMHSAEAVAGYTIAIRVILFVILPSWGLSNAVATLVGQNLGAGQPQRAEDTVWQVARYNLFYMGTVALLLIAFPAWVMSFFSEDPLVISNGVQSLRILSYGFVFLAIGSVVTQAFNGAGDTMTPTWMNILAFWVLQIPLAWTLSGFMGWGPEGVYWSVFIADAAMSLLATLVFLRGGWKLRYV</sequence>
<dbReference type="InterPro" id="IPR002528">
    <property type="entry name" value="MATE_fam"/>
</dbReference>
<dbReference type="InterPro" id="IPR050222">
    <property type="entry name" value="MATE_MdtK"/>
</dbReference>
<dbReference type="GO" id="GO:0006811">
    <property type="term" value="P:monoatomic ion transport"/>
    <property type="evidence" value="ECO:0007669"/>
    <property type="project" value="UniProtKB-KW"/>
</dbReference>
<dbReference type="STRING" id="1249552.PS2015_1352"/>
<dbReference type="PANTHER" id="PTHR43298">
    <property type="entry name" value="MULTIDRUG RESISTANCE PROTEIN NORM-RELATED"/>
    <property type="match status" value="1"/>
</dbReference>
<feature type="transmembrane region" description="Helical" evidence="10">
    <location>
        <begin position="360"/>
        <end position="379"/>
    </location>
</feature>
<keyword evidence="5 10" id="KW-0812">Transmembrane</keyword>
<feature type="transmembrane region" description="Helical" evidence="10">
    <location>
        <begin position="432"/>
        <end position="451"/>
    </location>
</feature>
<feature type="transmembrane region" description="Helical" evidence="10">
    <location>
        <begin position="457"/>
        <end position="476"/>
    </location>
</feature>
<evidence type="ECO:0000256" key="9">
    <source>
        <dbReference type="ARBA" id="ARBA00031636"/>
    </source>
</evidence>
<accession>A0A0S2KCP2</accession>
<evidence type="ECO:0000256" key="10">
    <source>
        <dbReference type="SAM" id="Phobius"/>
    </source>
</evidence>
<keyword evidence="8 10" id="KW-0472">Membrane</keyword>
<evidence type="ECO:0000313" key="11">
    <source>
        <dbReference type="EMBL" id="ALO46009.1"/>
    </source>
</evidence>
<name>A0A0S2KCP2_9GAMM</name>
<evidence type="ECO:0000256" key="2">
    <source>
        <dbReference type="ARBA" id="ARBA00022448"/>
    </source>
</evidence>
<feature type="transmembrane region" description="Helical" evidence="10">
    <location>
        <begin position="230"/>
        <end position="255"/>
    </location>
</feature>
<keyword evidence="3" id="KW-0050">Antiport</keyword>
<dbReference type="Proteomes" id="UP000065641">
    <property type="component" value="Chromosome"/>
</dbReference>
<proteinExistence type="predicted"/>
<feature type="transmembrane region" description="Helical" evidence="10">
    <location>
        <begin position="126"/>
        <end position="151"/>
    </location>
</feature>
<keyword evidence="2" id="KW-0813">Transport</keyword>
<evidence type="ECO:0000256" key="3">
    <source>
        <dbReference type="ARBA" id="ARBA00022449"/>
    </source>
</evidence>
<dbReference type="NCBIfam" id="TIGR00797">
    <property type="entry name" value="matE"/>
    <property type="match status" value="1"/>
</dbReference>
<feature type="transmembrane region" description="Helical" evidence="10">
    <location>
        <begin position="310"/>
        <end position="339"/>
    </location>
</feature>
<evidence type="ECO:0000256" key="6">
    <source>
        <dbReference type="ARBA" id="ARBA00022989"/>
    </source>
</evidence>
<keyword evidence="7" id="KW-0406">Ion transport</keyword>
<feature type="transmembrane region" description="Helical" evidence="10">
    <location>
        <begin position="171"/>
        <end position="192"/>
    </location>
</feature>
<dbReference type="Pfam" id="PF01554">
    <property type="entry name" value="MatE"/>
    <property type="match status" value="2"/>
</dbReference>
<feature type="transmembrane region" description="Helical" evidence="10">
    <location>
        <begin position="399"/>
        <end position="420"/>
    </location>
</feature>
<dbReference type="PANTHER" id="PTHR43298:SF2">
    <property type="entry name" value="FMN_FAD EXPORTER YEEO-RELATED"/>
    <property type="match status" value="1"/>
</dbReference>
<evidence type="ECO:0000256" key="5">
    <source>
        <dbReference type="ARBA" id="ARBA00022692"/>
    </source>
</evidence>
<dbReference type="GO" id="GO:0005886">
    <property type="term" value="C:plasma membrane"/>
    <property type="evidence" value="ECO:0007669"/>
    <property type="project" value="UniProtKB-SubCell"/>
</dbReference>
<keyword evidence="4" id="KW-1003">Cell membrane</keyword>
<comment type="subcellular location">
    <subcellularLocation>
        <location evidence="1">Cell inner membrane</location>
        <topology evidence="1">Multi-pass membrane protein</topology>
    </subcellularLocation>
</comment>
<protein>
    <recommendedName>
        <fullName evidence="9">Multidrug-efflux transporter</fullName>
    </recommendedName>
</protein>